<keyword evidence="6 8" id="KW-0342">GTP-binding</keyword>
<dbReference type="InterPro" id="IPR006073">
    <property type="entry name" value="GTP-bd"/>
</dbReference>
<feature type="domain" description="EngA-type G" evidence="12">
    <location>
        <begin position="3"/>
        <end position="166"/>
    </location>
</feature>
<evidence type="ECO:0000256" key="4">
    <source>
        <dbReference type="ARBA" id="ARBA00022737"/>
    </source>
</evidence>
<proteinExistence type="inferred from homology"/>
<dbReference type="Pfam" id="PF01926">
    <property type="entry name" value="MMR_HSR1"/>
    <property type="match status" value="2"/>
</dbReference>
<gene>
    <name evidence="8 13" type="primary">der</name>
    <name evidence="13" type="ORF">DMO17_03760</name>
</gene>
<dbReference type="GO" id="GO:0042254">
    <property type="term" value="P:ribosome biogenesis"/>
    <property type="evidence" value="ECO:0007669"/>
    <property type="project" value="UniProtKB-KW"/>
</dbReference>
<feature type="region of interest" description="Disordered" evidence="11">
    <location>
        <begin position="456"/>
        <end position="496"/>
    </location>
</feature>
<dbReference type="InterPro" id="IPR031166">
    <property type="entry name" value="G_ENGA"/>
</dbReference>
<dbReference type="NCBIfam" id="TIGR00231">
    <property type="entry name" value="small_GTP"/>
    <property type="match status" value="2"/>
</dbReference>
<dbReference type="OrthoDB" id="9805918at2"/>
<evidence type="ECO:0000256" key="8">
    <source>
        <dbReference type="HAMAP-Rule" id="MF_00195"/>
    </source>
</evidence>
<evidence type="ECO:0000256" key="3">
    <source>
        <dbReference type="ARBA" id="ARBA00022517"/>
    </source>
</evidence>
<dbReference type="HAMAP" id="MF_00195">
    <property type="entry name" value="GTPase_Der"/>
    <property type="match status" value="1"/>
</dbReference>
<name>A0A2V4LCC9_AQUAC</name>
<organism evidence="13 14">
    <name type="scientific">Aquipseudomonas alcaligenes</name>
    <name type="common">Pseudomonas alcaligenes</name>
    <dbReference type="NCBI Taxonomy" id="43263"/>
    <lineage>
        <taxon>Bacteria</taxon>
        <taxon>Pseudomonadati</taxon>
        <taxon>Pseudomonadota</taxon>
        <taxon>Gammaproteobacteria</taxon>
        <taxon>Pseudomonadales</taxon>
        <taxon>Pseudomonadaceae</taxon>
        <taxon>Aquipseudomonas</taxon>
    </lineage>
</organism>
<comment type="similarity">
    <text evidence="1 8 9 10">Belongs to the TRAFAC class TrmE-Era-EngA-EngB-Septin-like GTPase superfamily. EngA (Der) GTPase family.</text>
</comment>
<feature type="compositionally biased region" description="Basic and acidic residues" evidence="11">
    <location>
        <begin position="456"/>
        <end position="474"/>
    </location>
</feature>
<feature type="binding site" evidence="8">
    <location>
        <begin position="207"/>
        <end position="214"/>
    </location>
    <ligand>
        <name>GTP</name>
        <dbReference type="ChEBI" id="CHEBI:37565"/>
        <label>2</label>
    </ligand>
</feature>
<evidence type="ECO:0000256" key="6">
    <source>
        <dbReference type="ARBA" id="ARBA00023134"/>
    </source>
</evidence>
<protein>
    <recommendedName>
        <fullName evidence="2 8">GTPase Der</fullName>
    </recommendedName>
    <alternativeName>
        <fullName evidence="7 8">GTP-binding protein EngA</fullName>
    </alternativeName>
</protein>
<dbReference type="PRINTS" id="PR00326">
    <property type="entry name" value="GTP1OBG"/>
</dbReference>
<keyword evidence="5 8" id="KW-0547">Nucleotide-binding</keyword>
<evidence type="ECO:0000256" key="5">
    <source>
        <dbReference type="ARBA" id="ARBA00022741"/>
    </source>
</evidence>
<feature type="binding site" evidence="8">
    <location>
        <begin position="56"/>
        <end position="60"/>
    </location>
    <ligand>
        <name>GTP</name>
        <dbReference type="ChEBI" id="CHEBI:37565"/>
        <label>1</label>
    </ligand>
</feature>
<dbReference type="RefSeq" id="WP_110680977.1">
    <property type="nucleotide sequence ID" value="NZ_CP154874.1"/>
</dbReference>
<comment type="caution">
    <text evidence="13">The sequence shown here is derived from an EMBL/GenBank/DDBJ whole genome shotgun (WGS) entry which is preliminary data.</text>
</comment>
<dbReference type="Gene3D" id="3.40.50.300">
    <property type="entry name" value="P-loop containing nucleotide triphosphate hydrolases"/>
    <property type="match status" value="2"/>
</dbReference>
<dbReference type="CDD" id="cd01895">
    <property type="entry name" value="EngA2"/>
    <property type="match status" value="1"/>
</dbReference>
<keyword evidence="4 10" id="KW-0677">Repeat</keyword>
<evidence type="ECO:0000256" key="9">
    <source>
        <dbReference type="PROSITE-ProRule" id="PRU01049"/>
    </source>
</evidence>
<dbReference type="SUPFAM" id="SSF52540">
    <property type="entry name" value="P-loop containing nucleoside triphosphate hydrolases"/>
    <property type="match status" value="2"/>
</dbReference>
<dbReference type="GO" id="GO:0005525">
    <property type="term" value="F:GTP binding"/>
    <property type="evidence" value="ECO:0007669"/>
    <property type="project" value="UniProtKB-UniRule"/>
</dbReference>
<feature type="binding site" evidence="8">
    <location>
        <begin position="254"/>
        <end position="258"/>
    </location>
    <ligand>
        <name>GTP</name>
        <dbReference type="ChEBI" id="CHEBI:37565"/>
        <label>2</label>
    </ligand>
</feature>
<dbReference type="CDD" id="cd01894">
    <property type="entry name" value="EngA1"/>
    <property type="match status" value="1"/>
</dbReference>
<feature type="domain" description="EngA-type G" evidence="12">
    <location>
        <begin position="201"/>
        <end position="374"/>
    </location>
</feature>
<evidence type="ECO:0000256" key="11">
    <source>
        <dbReference type="SAM" id="MobiDB-lite"/>
    </source>
</evidence>
<feature type="binding site" evidence="8">
    <location>
        <begin position="319"/>
        <end position="322"/>
    </location>
    <ligand>
        <name>GTP</name>
        <dbReference type="ChEBI" id="CHEBI:37565"/>
        <label>2</label>
    </ligand>
</feature>
<evidence type="ECO:0000256" key="10">
    <source>
        <dbReference type="RuleBase" id="RU004481"/>
    </source>
</evidence>
<dbReference type="PIRSF" id="PIRSF006485">
    <property type="entry name" value="GTP-binding_EngA"/>
    <property type="match status" value="1"/>
</dbReference>
<comment type="function">
    <text evidence="8 10">GTPase that plays an essential role in the late steps of ribosome biogenesis.</text>
</comment>
<sequence length="496" mass="55391">MVPVIALVGRPNVGKSTLFNRLTKTRDAIVAEYAGLTRDRQYGEAKWQGRTYIVIDTGGISGDEEGIDAKMAEQSLQAIEEADAVLFMVDSRAGMTAADQMIAEHLRKRNKRSFLIANKVDTVDPDIARAEFSPLGLGDALPIAAAHGRGISQMLEAALGIFPKDNAGEEALEGEEGDAEEVVAEGQEAKRIPGPSEKDGIKIAIIGRPNVGKSTLVNRMLGEERVIVYDQAGTTRDSIYIPFERDDEKYTLIDTAGVRRRGKIFEAVEKFSVVKTLQAIQDANVVIFVMDAREGVVEHDLNLLGFVLETGRALVIALNKWDGMEQGEKDYVKTELERRLMFVDWADIHFISAKHGTGVGHLYKSVQTAFKAAVTRWPTNRLTQILEDCVQEHQPPTVNGRRIKLRYAHLGGANPPLIVIHGNQVDSVPKTYTRYLENTYRRVLKLVGTPIRIEYKGGENPYEGKKNKLTERQVNRKKRLMSHHKKAEKKRKDKKR</sequence>
<dbReference type="InterPro" id="IPR015946">
    <property type="entry name" value="KH_dom-like_a/b"/>
</dbReference>
<evidence type="ECO:0000313" key="13">
    <source>
        <dbReference type="EMBL" id="PYC28304.1"/>
    </source>
</evidence>
<dbReference type="Proteomes" id="UP000248146">
    <property type="component" value="Unassembled WGS sequence"/>
</dbReference>
<dbReference type="Pfam" id="PF14714">
    <property type="entry name" value="KH_dom-like"/>
    <property type="match status" value="1"/>
</dbReference>
<reference evidence="13 14" key="1">
    <citation type="submission" date="2018-06" db="EMBL/GenBank/DDBJ databases">
        <title>Pseudomonas diversity within urban Lake Michigan freshwaters.</title>
        <authorList>
            <person name="Batrich M."/>
            <person name="Hatzopoulos T."/>
            <person name="Putonti C."/>
        </authorList>
    </citation>
    <scope>NUCLEOTIDE SEQUENCE [LARGE SCALE GENOMIC DNA]</scope>
    <source>
        <strain evidence="13 14">MB-090714</strain>
    </source>
</reference>
<dbReference type="PANTHER" id="PTHR43834:SF6">
    <property type="entry name" value="GTPASE DER"/>
    <property type="match status" value="1"/>
</dbReference>
<evidence type="ECO:0000256" key="7">
    <source>
        <dbReference type="ARBA" id="ARBA00032345"/>
    </source>
</evidence>
<feature type="compositionally biased region" description="Basic residues" evidence="11">
    <location>
        <begin position="475"/>
        <end position="496"/>
    </location>
</feature>
<dbReference type="EMBL" id="QJRX01000002">
    <property type="protein sequence ID" value="PYC28304.1"/>
    <property type="molecule type" value="Genomic_DNA"/>
</dbReference>
<evidence type="ECO:0000313" key="14">
    <source>
        <dbReference type="Proteomes" id="UP000248146"/>
    </source>
</evidence>
<dbReference type="FunFam" id="3.40.50.300:FF:000057">
    <property type="entry name" value="GTPase Der"/>
    <property type="match status" value="1"/>
</dbReference>
<dbReference type="InterPro" id="IPR032859">
    <property type="entry name" value="KH_dom-like"/>
</dbReference>
<feature type="binding site" evidence="8">
    <location>
        <begin position="118"/>
        <end position="121"/>
    </location>
    <ligand>
        <name>GTP</name>
        <dbReference type="ChEBI" id="CHEBI:37565"/>
        <label>1</label>
    </ligand>
</feature>
<dbReference type="AlphaFoldDB" id="A0A2V4LCC9"/>
<dbReference type="FunFam" id="3.40.50.300:FF:000040">
    <property type="entry name" value="GTPase Der"/>
    <property type="match status" value="1"/>
</dbReference>
<keyword evidence="3 8" id="KW-0690">Ribosome biogenesis</keyword>
<dbReference type="NCBIfam" id="TIGR03594">
    <property type="entry name" value="GTPase_EngA"/>
    <property type="match status" value="1"/>
</dbReference>
<accession>A0A2V4LCC9</accession>
<dbReference type="Gene3D" id="3.30.300.20">
    <property type="match status" value="1"/>
</dbReference>
<dbReference type="InterPro" id="IPR005225">
    <property type="entry name" value="Small_GTP-bd"/>
</dbReference>
<dbReference type="PANTHER" id="PTHR43834">
    <property type="entry name" value="GTPASE DER"/>
    <property type="match status" value="1"/>
</dbReference>
<dbReference type="GO" id="GO:0043022">
    <property type="term" value="F:ribosome binding"/>
    <property type="evidence" value="ECO:0007669"/>
    <property type="project" value="TreeGrafter"/>
</dbReference>
<comment type="subunit">
    <text evidence="8">Associates with the 50S ribosomal subunit.</text>
</comment>
<dbReference type="PROSITE" id="PS51712">
    <property type="entry name" value="G_ENGA"/>
    <property type="match status" value="2"/>
</dbReference>
<feature type="binding site" evidence="8">
    <location>
        <begin position="9"/>
        <end position="16"/>
    </location>
    <ligand>
        <name>GTP</name>
        <dbReference type="ChEBI" id="CHEBI:37565"/>
        <label>1</label>
    </ligand>
</feature>
<dbReference type="InterPro" id="IPR016484">
    <property type="entry name" value="GTPase_Der"/>
</dbReference>
<dbReference type="FunFam" id="3.30.300.20:FF:000004">
    <property type="entry name" value="GTPase Der"/>
    <property type="match status" value="1"/>
</dbReference>
<evidence type="ECO:0000256" key="1">
    <source>
        <dbReference type="ARBA" id="ARBA00008279"/>
    </source>
</evidence>
<evidence type="ECO:0000256" key="2">
    <source>
        <dbReference type="ARBA" id="ARBA00020953"/>
    </source>
</evidence>
<evidence type="ECO:0000259" key="12">
    <source>
        <dbReference type="PROSITE" id="PS51712"/>
    </source>
</evidence>
<dbReference type="InterPro" id="IPR027417">
    <property type="entry name" value="P-loop_NTPase"/>
</dbReference>